<dbReference type="Proteomes" id="UP000233256">
    <property type="component" value="Unassembled WGS sequence"/>
</dbReference>
<reference evidence="8 9" key="1">
    <citation type="journal article" date="2017" name="ISME J.">
        <title>Potential for microbial H2 and metal transformations associated with novel bacteria and archaea in deep terrestrial subsurface sediments.</title>
        <authorList>
            <person name="Hernsdorf A.W."/>
            <person name="Amano Y."/>
            <person name="Miyakawa K."/>
            <person name="Ise K."/>
            <person name="Suzuki Y."/>
            <person name="Anantharaman K."/>
            <person name="Probst A."/>
            <person name="Burstein D."/>
            <person name="Thomas B.C."/>
            <person name="Banfield J.F."/>
        </authorList>
    </citation>
    <scope>NUCLEOTIDE SEQUENCE [LARGE SCALE GENOMIC DNA]</scope>
    <source>
        <strain evidence="8">HGW-Wallbacteria-1</strain>
    </source>
</reference>
<evidence type="ECO:0000259" key="7">
    <source>
        <dbReference type="PROSITE" id="PS51918"/>
    </source>
</evidence>
<keyword evidence="2" id="KW-0004">4Fe-4S</keyword>
<dbReference type="SFLD" id="SFLDS00029">
    <property type="entry name" value="Radical_SAM"/>
    <property type="match status" value="1"/>
</dbReference>
<name>A0A2N1PII7_9BACT</name>
<dbReference type="InterPro" id="IPR027596">
    <property type="entry name" value="AmmeMemoSam_rS"/>
</dbReference>
<evidence type="ECO:0000256" key="2">
    <source>
        <dbReference type="ARBA" id="ARBA00022485"/>
    </source>
</evidence>
<dbReference type="PROSITE" id="PS51918">
    <property type="entry name" value="RADICAL_SAM"/>
    <property type="match status" value="1"/>
</dbReference>
<dbReference type="InterPro" id="IPR007197">
    <property type="entry name" value="rSAM"/>
</dbReference>
<keyword evidence="3" id="KW-0949">S-adenosyl-L-methionine</keyword>
<dbReference type="InterPro" id="IPR013785">
    <property type="entry name" value="Aldolase_TIM"/>
</dbReference>
<dbReference type="CDD" id="cd01335">
    <property type="entry name" value="Radical_SAM"/>
    <property type="match status" value="1"/>
</dbReference>
<evidence type="ECO:0000256" key="4">
    <source>
        <dbReference type="ARBA" id="ARBA00022723"/>
    </source>
</evidence>
<keyword evidence="5" id="KW-0408">Iron</keyword>
<gene>
    <name evidence="8" type="primary">amrS</name>
    <name evidence="8" type="ORF">CVV64_20100</name>
</gene>
<dbReference type="AlphaFoldDB" id="A0A2N1PII7"/>
<sequence>MNRRQFICNGLKLGTAALTAGSAVFSSSELLTGKKTAAETSPIASPFIRKASHWTSLKADSASTGSVKCELCPKGCTPGPDQLGDCKARINKAGELKTQTYGRIVTAHNDPVEKKPLYHFHPGSKAFSIATAGCNLHCRFCQNWTISQALPDSLKAQYISPQDLVLQARKAGSDSIAYTYNEPTVFFEYMMDSASAAREAGLHTAMISAGFIQQPPLLELLRVLSAIKIDLKSFSDDFYREICSARLDPVKRTIAAIAQSDTWLEIVVLLIPTLNDSRDEILRLCKWLISVAGDSVPLHFSRFFPTYKLRTLPPTPPATLLMARETALEAGLKNVYIGNLPGSDGANTFCPKCRSTVISRAGYTVNTENLKNGKCGKCGAEIAGKF</sequence>
<accession>A0A2N1PII7</accession>
<dbReference type="GO" id="GO:0051539">
    <property type="term" value="F:4 iron, 4 sulfur cluster binding"/>
    <property type="evidence" value="ECO:0007669"/>
    <property type="project" value="UniProtKB-KW"/>
</dbReference>
<keyword evidence="4" id="KW-0479">Metal-binding</keyword>
<protein>
    <submittedName>
        <fullName evidence="8">AmmeMemoRadiSam system radical SAM enzyme</fullName>
    </submittedName>
</protein>
<comment type="cofactor">
    <cofactor evidence="1">
        <name>[4Fe-4S] cluster</name>
        <dbReference type="ChEBI" id="CHEBI:49883"/>
    </cofactor>
</comment>
<comment type="caution">
    <text evidence="8">The sequence shown here is derived from an EMBL/GenBank/DDBJ whole genome shotgun (WGS) entry which is preliminary data.</text>
</comment>
<evidence type="ECO:0000313" key="9">
    <source>
        <dbReference type="Proteomes" id="UP000233256"/>
    </source>
</evidence>
<dbReference type="GO" id="GO:0003824">
    <property type="term" value="F:catalytic activity"/>
    <property type="evidence" value="ECO:0007669"/>
    <property type="project" value="InterPro"/>
</dbReference>
<dbReference type="SFLD" id="SFLDG01101">
    <property type="entry name" value="Uncharacterised_Radical_SAM_Su"/>
    <property type="match status" value="1"/>
</dbReference>
<dbReference type="PANTHER" id="PTHR30352:SF5">
    <property type="entry name" value="PYRUVATE FORMATE-LYASE 1-ACTIVATING ENZYME"/>
    <property type="match status" value="1"/>
</dbReference>
<keyword evidence="6" id="KW-0411">Iron-sulfur</keyword>
<feature type="domain" description="Radical SAM core" evidence="7">
    <location>
        <begin position="119"/>
        <end position="339"/>
    </location>
</feature>
<organism evidence="8 9">
    <name type="scientific">Candidatus Wallbacteria bacterium HGW-Wallbacteria-1</name>
    <dbReference type="NCBI Taxonomy" id="2013854"/>
    <lineage>
        <taxon>Bacteria</taxon>
        <taxon>Candidatus Walliibacteriota</taxon>
    </lineage>
</organism>
<evidence type="ECO:0000256" key="5">
    <source>
        <dbReference type="ARBA" id="ARBA00023004"/>
    </source>
</evidence>
<evidence type="ECO:0000256" key="1">
    <source>
        <dbReference type="ARBA" id="ARBA00001966"/>
    </source>
</evidence>
<dbReference type="GO" id="GO:0046872">
    <property type="term" value="F:metal ion binding"/>
    <property type="evidence" value="ECO:0007669"/>
    <property type="project" value="UniProtKB-KW"/>
</dbReference>
<dbReference type="Gene3D" id="3.20.20.70">
    <property type="entry name" value="Aldolase class I"/>
    <property type="match status" value="1"/>
</dbReference>
<dbReference type="NCBIfam" id="TIGR04337">
    <property type="entry name" value="AmmeMemoSam_rS"/>
    <property type="match status" value="1"/>
</dbReference>
<evidence type="ECO:0000256" key="3">
    <source>
        <dbReference type="ARBA" id="ARBA00022691"/>
    </source>
</evidence>
<dbReference type="InterPro" id="IPR034457">
    <property type="entry name" value="Organic_radical-activating"/>
</dbReference>
<evidence type="ECO:0000313" key="8">
    <source>
        <dbReference type="EMBL" id="PKK88155.1"/>
    </source>
</evidence>
<proteinExistence type="predicted"/>
<dbReference type="EMBL" id="PGXC01000062">
    <property type="protein sequence ID" value="PKK88155.1"/>
    <property type="molecule type" value="Genomic_DNA"/>
</dbReference>
<dbReference type="SUPFAM" id="SSF102114">
    <property type="entry name" value="Radical SAM enzymes"/>
    <property type="match status" value="1"/>
</dbReference>
<dbReference type="Pfam" id="PF04055">
    <property type="entry name" value="Radical_SAM"/>
    <property type="match status" value="1"/>
</dbReference>
<evidence type="ECO:0000256" key="6">
    <source>
        <dbReference type="ARBA" id="ARBA00023014"/>
    </source>
</evidence>
<dbReference type="InterPro" id="IPR058240">
    <property type="entry name" value="rSAM_sf"/>
</dbReference>
<dbReference type="PANTHER" id="PTHR30352">
    <property type="entry name" value="PYRUVATE FORMATE-LYASE-ACTIVATING ENZYME"/>
    <property type="match status" value="1"/>
</dbReference>